<gene>
    <name evidence="9 13" type="primary">tig</name>
    <name evidence="13" type="ORF">H8D96_11600</name>
</gene>
<name>A0A8J6NZN7_9BACT</name>
<dbReference type="InterPro" id="IPR001179">
    <property type="entry name" value="PPIase_FKBP_dom"/>
</dbReference>
<dbReference type="InterPro" id="IPR027304">
    <property type="entry name" value="Trigger_fact/SurA_dom_sf"/>
</dbReference>
<dbReference type="AlphaFoldDB" id="A0A8J6NZN7"/>
<dbReference type="SUPFAM" id="SSF109998">
    <property type="entry name" value="Triger factor/SurA peptide-binding domain-like"/>
    <property type="match status" value="1"/>
</dbReference>
<comment type="domain">
    <text evidence="9">Consists of 3 domains; the N-terminus binds the ribosome, the middle domain has PPIase activity, while the C-terminus has intrinsic chaperone activity on its own.</text>
</comment>
<keyword evidence="9 11" id="KW-0131">Cell cycle</keyword>
<dbReference type="GO" id="GO:0043335">
    <property type="term" value="P:protein unfolding"/>
    <property type="evidence" value="ECO:0007669"/>
    <property type="project" value="TreeGrafter"/>
</dbReference>
<dbReference type="EMBL" id="JACNIG010000231">
    <property type="protein sequence ID" value="MBC8432550.1"/>
    <property type="molecule type" value="Genomic_DNA"/>
</dbReference>
<dbReference type="GO" id="GO:0005737">
    <property type="term" value="C:cytoplasm"/>
    <property type="evidence" value="ECO:0007669"/>
    <property type="project" value="UniProtKB-SubCell"/>
</dbReference>
<dbReference type="InterPro" id="IPR008880">
    <property type="entry name" value="Trigger_fac_C"/>
</dbReference>
<proteinExistence type="inferred from homology"/>
<dbReference type="InterPro" id="IPR037041">
    <property type="entry name" value="Trigger_fac_C_sf"/>
</dbReference>
<evidence type="ECO:0000256" key="7">
    <source>
        <dbReference type="ARBA" id="ARBA00023235"/>
    </source>
</evidence>
<dbReference type="Gene3D" id="3.10.50.40">
    <property type="match status" value="1"/>
</dbReference>
<keyword evidence="6 9" id="KW-0143">Chaperone</keyword>
<evidence type="ECO:0000256" key="10">
    <source>
        <dbReference type="PROSITE-ProRule" id="PRU00277"/>
    </source>
</evidence>
<dbReference type="PANTHER" id="PTHR30560">
    <property type="entry name" value="TRIGGER FACTOR CHAPERONE AND PEPTIDYL-PROLYL CIS/TRANS ISOMERASE"/>
    <property type="match status" value="1"/>
</dbReference>
<comment type="catalytic activity">
    <reaction evidence="1 9 10">
        <text>[protein]-peptidylproline (omega=180) = [protein]-peptidylproline (omega=0)</text>
        <dbReference type="Rhea" id="RHEA:16237"/>
        <dbReference type="Rhea" id="RHEA-COMP:10747"/>
        <dbReference type="Rhea" id="RHEA-COMP:10748"/>
        <dbReference type="ChEBI" id="CHEBI:83833"/>
        <dbReference type="ChEBI" id="CHEBI:83834"/>
        <dbReference type="EC" id="5.2.1.8"/>
    </reaction>
</comment>
<dbReference type="Proteomes" id="UP000605201">
    <property type="component" value="Unassembled WGS sequence"/>
</dbReference>
<dbReference type="GO" id="GO:0015031">
    <property type="term" value="P:protein transport"/>
    <property type="evidence" value="ECO:0007669"/>
    <property type="project" value="UniProtKB-UniRule"/>
</dbReference>
<dbReference type="GO" id="GO:0003755">
    <property type="term" value="F:peptidyl-prolyl cis-trans isomerase activity"/>
    <property type="evidence" value="ECO:0007669"/>
    <property type="project" value="UniProtKB-UniRule"/>
</dbReference>
<dbReference type="InterPro" id="IPR046357">
    <property type="entry name" value="PPIase_dom_sf"/>
</dbReference>
<organism evidence="13 14">
    <name type="scientific">Candidatus Desulfatibia vada</name>
    <dbReference type="NCBI Taxonomy" id="2841696"/>
    <lineage>
        <taxon>Bacteria</taxon>
        <taxon>Pseudomonadati</taxon>
        <taxon>Thermodesulfobacteriota</taxon>
        <taxon>Desulfobacteria</taxon>
        <taxon>Desulfobacterales</taxon>
        <taxon>Desulfobacterales incertae sedis</taxon>
        <taxon>Candidatus Desulfatibia</taxon>
    </lineage>
</organism>
<evidence type="ECO:0000256" key="3">
    <source>
        <dbReference type="ARBA" id="ARBA00013194"/>
    </source>
</evidence>
<dbReference type="EC" id="5.2.1.8" evidence="3 9"/>
<dbReference type="SUPFAM" id="SSF102735">
    <property type="entry name" value="Trigger factor ribosome-binding domain"/>
    <property type="match status" value="1"/>
</dbReference>
<comment type="similarity">
    <text evidence="2 9 11">Belongs to the FKBP-type PPIase family. Tig subfamily.</text>
</comment>
<comment type="caution">
    <text evidence="13">The sequence shown here is derived from an EMBL/GenBank/DDBJ whole genome shotgun (WGS) entry which is preliminary data.</text>
</comment>
<dbReference type="PROSITE" id="PS50059">
    <property type="entry name" value="FKBP_PPIASE"/>
    <property type="match status" value="1"/>
</dbReference>
<comment type="subcellular location">
    <subcellularLocation>
        <location evidence="9">Cytoplasm</location>
    </subcellularLocation>
    <text evidence="9">About half TF is bound to the ribosome near the polypeptide exit tunnel while the other half is free in the cytoplasm.</text>
</comment>
<dbReference type="PANTHER" id="PTHR30560:SF3">
    <property type="entry name" value="TRIGGER FACTOR-LIKE PROTEIN TIG, CHLOROPLASTIC"/>
    <property type="match status" value="1"/>
</dbReference>
<dbReference type="GO" id="GO:0044183">
    <property type="term" value="F:protein folding chaperone"/>
    <property type="evidence" value="ECO:0007669"/>
    <property type="project" value="TreeGrafter"/>
</dbReference>
<dbReference type="InterPro" id="IPR036611">
    <property type="entry name" value="Trigger_fac_ribosome-bd_sf"/>
</dbReference>
<dbReference type="InterPro" id="IPR008881">
    <property type="entry name" value="Trigger_fac_ribosome-bd_bac"/>
</dbReference>
<dbReference type="InterPro" id="IPR005215">
    <property type="entry name" value="Trig_fac"/>
</dbReference>
<evidence type="ECO:0000256" key="4">
    <source>
        <dbReference type="ARBA" id="ARBA00016902"/>
    </source>
</evidence>
<dbReference type="NCBIfam" id="TIGR00115">
    <property type="entry name" value="tig"/>
    <property type="match status" value="1"/>
</dbReference>
<dbReference type="GO" id="GO:0043022">
    <property type="term" value="F:ribosome binding"/>
    <property type="evidence" value="ECO:0007669"/>
    <property type="project" value="TreeGrafter"/>
</dbReference>
<evidence type="ECO:0000256" key="5">
    <source>
        <dbReference type="ARBA" id="ARBA00023110"/>
    </source>
</evidence>
<accession>A0A8J6NZN7</accession>
<sequence length="444" mass="51223">MQVTVKDVSTVKKILSIEVPEKDVVRELDNAYKTLKKKAKIKGFRPGKAPRSVLERYYKQDVHNDVASKLLQDSFIAALQETELSIVGQPQLDPPSLDEKGPYKYEATIDVKPEIGELDFKGLKLQKNLYQVSDEEVDTQLKLLQKNLAKREPITDKRPVRENDFVSIDYEGFKDGQPFVETQKTKNFTMKVGAGSILKEFDEQIIGMQPGASREIQVKFPEDYFNDKLANHEITFQTTVNEIREEKLPEIDDEFGKQLGQYDNLDEVKKAITANLMQGYDKRAEHELNEQIFEALIAKTEFELPESMVEYELEGIIEEAERSFAYYNKSMEEAGLSKEKLAEQYRGTAEKQVRRHLILSQIVEQEKLTLADEELEKGFEEIAANVNQPAEQIRSYYQQNSDKLEIFKHTLLEKDAIKLIIEKSTIENVVPEREQSDQKQEDLQ</sequence>
<evidence type="ECO:0000313" key="13">
    <source>
        <dbReference type="EMBL" id="MBC8432550.1"/>
    </source>
</evidence>
<keyword evidence="5 9" id="KW-0697">Rotamase</keyword>
<feature type="domain" description="PPIase FKBP-type" evidence="12">
    <location>
        <begin position="163"/>
        <end position="224"/>
    </location>
</feature>
<evidence type="ECO:0000256" key="9">
    <source>
        <dbReference type="HAMAP-Rule" id="MF_00303"/>
    </source>
</evidence>
<dbReference type="GO" id="GO:0051083">
    <property type="term" value="P:'de novo' cotranslational protein folding"/>
    <property type="evidence" value="ECO:0007669"/>
    <property type="project" value="TreeGrafter"/>
</dbReference>
<dbReference type="Pfam" id="PF05698">
    <property type="entry name" value="Trigger_C"/>
    <property type="match status" value="1"/>
</dbReference>
<evidence type="ECO:0000259" key="12">
    <source>
        <dbReference type="PROSITE" id="PS50059"/>
    </source>
</evidence>
<dbReference type="PIRSF" id="PIRSF003095">
    <property type="entry name" value="Trigger_factor"/>
    <property type="match status" value="1"/>
</dbReference>
<evidence type="ECO:0000313" key="14">
    <source>
        <dbReference type="Proteomes" id="UP000605201"/>
    </source>
</evidence>
<dbReference type="HAMAP" id="MF_00303">
    <property type="entry name" value="Trigger_factor_Tig"/>
    <property type="match status" value="1"/>
</dbReference>
<dbReference type="Pfam" id="PF00254">
    <property type="entry name" value="FKBP_C"/>
    <property type="match status" value="1"/>
</dbReference>
<evidence type="ECO:0000256" key="2">
    <source>
        <dbReference type="ARBA" id="ARBA00005464"/>
    </source>
</evidence>
<dbReference type="SUPFAM" id="SSF54534">
    <property type="entry name" value="FKBP-like"/>
    <property type="match status" value="1"/>
</dbReference>
<keyword evidence="9 11" id="KW-0132">Cell division</keyword>
<dbReference type="Gene3D" id="3.30.70.1050">
    <property type="entry name" value="Trigger factor ribosome-binding domain"/>
    <property type="match status" value="1"/>
</dbReference>
<keyword evidence="7 9" id="KW-0413">Isomerase</keyword>
<evidence type="ECO:0000256" key="8">
    <source>
        <dbReference type="ARBA" id="ARBA00029986"/>
    </source>
</evidence>
<evidence type="ECO:0000256" key="6">
    <source>
        <dbReference type="ARBA" id="ARBA00023186"/>
    </source>
</evidence>
<comment type="function">
    <text evidence="9">Involved in protein export. Acts as a chaperone by maintaining the newly synthesized protein in an open conformation. Functions as a peptidyl-prolyl cis-trans isomerase.</text>
</comment>
<evidence type="ECO:0000256" key="11">
    <source>
        <dbReference type="RuleBase" id="RU003914"/>
    </source>
</evidence>
<reference evidence="13 14" key="1">
    <citation type="submission" date="2020-08" db="EMBL/GenBank/DDBJ databases">
        <title>Bridging the membrane lipid divide: bacteria of the FCB group superphylum have the potential to synthesize archaeal ether lipids.</title>
        <authorList>
            <person name="Villanueva L."/>
            <person name="Von Meijenfeldt F.A.B."/>
            <person name="Westbye A.B."/>
            <person name="Yadav S."/>
            <person name="Hopmans E.C."/>
            <person name="Dutilh B.E."/>
            <person name="Sinninghe Damste J.S."/>
        </authorList>
    </citation>
    <scope>NUCLEOTIDE SEQUENCE [LARGE SCALE GENOMIC DNA]</scope>
    <source>
        <strain evidence="13">NIOZ-UU17</strain>
    </source>
</reference>
<dbReference type="GO" id="GO:0051301">
    <property type="term" value="P:cell division"/>
    <property type="evidence" value="ECO:0007669"/>
    <property type="project" value="UniProtKB-KW"/>
</dbReference>
<dbReference type="Gene3D" id="1.10.3120.10">
    <property type="entry name" value="Trigger factor, C-terminal domain"/>
    <property type="match status" value="1"/>
</dbReference>
<keyword evidence="9" id="KW-0963">Cytoplasm</keyword>
<protein>
    <recommendedName>
        <fullName evidence="4 9">Trigger factor</fullName>
        <shortName evidence="9">TF</shortName>
        <ecNumber evidence="3 9">5.2.1.8</ecNumber>
    </recommendedName>
    <alternativeName>
        <fullName evidence="8 9">PPIase</fullName>
    </alternativeName>
</protein>
<dbReference type="Pfam" id="PF05697">
    <property type="entry name" value="Trigger_N"/>
    <property type="match status" value="1"/>
</dbReference>
<evidence type="ECO:0000256" key="1">
    <source>
        <dbReference type="ARBA" id="ARBA00000971"/>
    </source>
</evidence>